<dbReference type="InterPro" id="IPR050951">
    <property type="entry name" value="Retrovirus_Pol_polyprotein"/>
</dbReference>
<evidence type="ECO:0000256" key="1">
    <source>
        <dbReference type="ARBA" id="ARBA00022679"/>
    </source>
</evidence>
<organism evidence="8 9">
    <name type="scientific">Austropuccinia psidii MF-1</name>
    <dbReference type="NCBI Taxonomy" id="1389203"/>
    <lineage>
        <taxon>Eukaryota</taxon>
        <taxon>Fungi</taxon>
        <taxon>Dikarya</taxon>
        <taxon>Basidiomycota</taxon>
        <taxon>Pucciniomycotina</taxon>
        <taxon>Pucciniomycetes</taxon>
        <taxon>Pucciniales</taxon>
        <taxon>Sphaerophragmiaceae</taxon>
        <taxon>Austropuccinia</taxon>
    </lineage>
</organism>
<sequence>MASSKKHQGSSIIPWLCKFLLPFQQELFKEGQFTHQFPQERFLFSLNEEAISKFHELKAAFTTAPILSHFHPSIPTIIKTNASDYTFCAVLSQVSESGKHPIAFNSRKLIPDELNYEINDKEPLGIVWALKHWRAFLLSLSSHFEVLTNHSSLQYFMPSKVLTCRQARWAEFLSEFKF</sequence>
<keyword evidence="1" id="KW-0808">Transferase</keyword>
<keyword evidence="9" id="KW-1185">Reference proteome</keyword>
<dbReference type="GO" id="GO:0003964">
    <property type="term" value="F:RNA-directed DNA polymerase activity"/>
    <property type="evidence" value="ECO:0007669"/>
    <property type="project" value="UniProtKB-KW"/>
</dbReference>
<dbReference type="PANTHER" id="PTHR37984">
    <property type="entry name" value="PROTEIN CBG26694"/>
    <property type="match status" value="1"/>
</dbReference>
<dbReference type="InterPro" id="IPR041373">
    <property type="entry name" value="RT_RNaseH"/>
</dbReference>
<dbReference type="Pfam" id="PF17917">
    <property type="entry name" value="RT_RNaseH"/>
    <property type="match status" value="1"/>
</dbReference>
<dbReference type="EMBL" id="AVOT02049848">
    <property type="protein sequence ID" value="MBW0544991.1"/>
    <property type="molecule type" value="Genomic_DNA"/>
</dbReference>
<comment type="caution">
    <text evidence="8">The sequence shown here is derived from an EMBL/GenBank/DDBJ whole genome shotgun (WGS) entry which is preliminary data.</text>
</comment>
<proteinExistence type="predicted"/>
<reference evidence="8" key="1">
    <citation type="submission" date="2021-03" db="EMBL/GenBank/DDBJ databases">
        <title>Draft genome sequence of rust myrtle Austropuccinia psidii MF-1, a brazilian biotype.</title>
        <authorList>
            <person name="Quecine M.C."/>
            <person name="Pachon D.M.R."/>
            <person name="Bonatelli M.L."/>
            <person name="Correr F.H."/>
            <person name="Franceschini L.M."/>
            <person name="Leite T.F."/>
            <person name="Margarido G.R.A."/>
            <person name="Almeida C.A."/>
            <person name="Ferrarezi J.A."/>
            <person name="Labate C.A."/>
        </authorList>
    </citation>
    <scope>NUCLEOTIDE SEQUENCE</scope>
    <source>
        <strain evidence="8">MF-1</strain>
    </source>
</reference>
<evidence type="ECO:0000256" key="6">
    <source>
        <dbReference type="ARBA" id="ARBA00022918"/>
    </source>
</evidence>
<dbReference type="InterPro" id="IPR043502">
    <property type="entry name" value="DNA/RNA_pol_sf"/>
</dbReference>
<evidence type="ECO:0000313" key="9">
    <source>
        <dbReference type="Proteomes" id="UP000765509"/>
    </source>
</evidence>
<accession>A0A9Q3IJ16</accession>
<evidence type="ECO:0000259" key="7">
    <source>
        <dbReference type="Pfam" id="PF17917"/>
    </source>
</evidence>
<dbReference type="GO" id="GO:0004519">
    <property type="term" value="F:endonuclease activity"/>
    <property type="evidence" value="ECO:0007669"/>
    <property type="project" value="UniProtKB-KW"/>
</dbReference>
<protein>
    <recommendedName>
        <fullName evidence="7">Reverse transcriptase RNase H-like domain-containing protein</fullName>
    </recommendedName>
</protein>
<dbReference type="GO" id="GO:0016787">
    <property type="term" value="F:hydrolase activity"/>
    <property type="evidence" value="ECO:0007669"/>
    <property type="project" value="UniProtKB-KW"/>
</dbReference>
<keyword evidence="6" id="KW-0695">RNA-directed DNA polymerase</keyword>
<feature type="domain" description="Reverse transcriptase RNase H-like" evidence="7">
    <location>
        <begin position="72"/>
        <end position="176"/>
    </location>
</feature>
<dbReference type="SUPFAM" id="SSF56672">
    <property type="entry name" value="DNA/RNA polymerases"/>
    <property type="match status" value="1"/>
</dbReference>
<keyword evidence="3" id="KW-0540">Nuclease</keyword>
<name>A0A9Q3IJ16_9BASI</name>
<evidence type="ECO:0000313" key="8">
    <source>
        <dbReference type="EMBL" id="MBW0544991.1"/>
    </source>
</evidence>
<dbReference type="Proteomes" id="UP000765509">
    <property type="component" value="Unassembled WGS sequence"/>
</dbReference>
<keyword evidence="2" id="KW-0548">Nucleotidyltransferase</keyword>
<gene>
    <name evidence="8" type="ORF">O181_084706</name>
</gene>
<keyword evidence="5" id="KW-0378">Hydrolase</keyword>
<dbReference type="CDD" id="cd09274">
    <property type="entry name" value="RNase_HI_RT_Ty3"/>
    <property type="match status" value="1"/>
</dbReference>
<evidence type="ECO:0000256" key="3">
    <source>
        <dbReference type="ARBA" id="ARBA00022722"/>
    </source>
</evidence>
<evidence type="ECO:0000256" key="5">
    <source>
        <dbReference type="ARBA" id="ARBA00022801"/>
    </source>
</evidence>
<evidence type="ECO:0000256" key="4">
    <source>
        <dbReference type="ARBA" id="ARBA00022759"/>
    </source>
</evidence>
<dbReference type="AlphaFoldDB" id="A0A9Q3IJ16"/>
<evidence type="ECO:0000256" key="2">
    <source>
        <dbReference type="ARBA" id="ARBA00022695"/>
    </source>
</evidence>
<dbReference type="PANTHER" id="PTHR37984:SF5">
    <property type="entry name" value="PROTEIN NYNRIN-LIKE"/>
    <property type="match status" value="1"/>
</dbReference>
<dbReference type="OrthoDB" id="5599418at2759"/>
<keyword evidence="4" id="KW-0255">Endonuclease</keyword>